<feature type="region of interest" description="Disordered" evidence="1">
    <location>
        <begin position="24"/>
        <end position="61"/>
    </location>
</feature>
<protein>
    <submittedName>
        <fullName evidence="3">Uncharacterized protein</fullName>
    </submittedName>
</protein>
<keyword evidence="4" id="KW-1185">Reference proteome</keyword>
<dbReference type="AlphaFoldDB" id="A0A1Y2BPD4"/>
<keyword evidence="2" id="KW-0732">Signal</keyword>
<evidence type="ECO:0000313" key="4">
    <source>
        <dbReference type="Proteomes" id="UP000193642"/>
    </source>
</evidence>
<comment type="caution">
    <text evidence="3">The sequence shown here is derived from an EMBL/GenBank/DDBJ whole genome shotgun (WGS) entry which is preliminary data.</text>
</comment>
<dbReference type="OrthoDB" id="2152581at2759"/>
<feature type="chain" id="PRO_5012598549" evidence="2">
    <location>
        <begin position="20"/>
        <end position="191"/>
    </location>
</feature>
<gene>
    <name evidence="3" type="ORF">BCR33DRAFT_742717</name>
</gene>
<dbReference type="EMBL" id="MCGO01000055">
    <property type="protein sequence ID" value="ORY36447.1"/>
    <property type="molecule type" value="Genomic_DNA"/>
</dbReference>
<sequence length="191" mass="21096">MKIIGSVFVIAAIVLPAAARRRSSASELRPSNTLPRPWQSKDVQDQCGKRPTSESCVPWRHNRPQSGHQPLFCGNITYATEITAFYKGVTQSPWMDLMAQYGIGAGTSLNPMTLPATMDYSKGYVSDEDIQAFLKNLVKTGAILPTVNTYFPIHFQSGIRIQAGFDGNNNPEFSCQNFSPLTLQIRQIILG</sequence>
<name>A0A1Y2BPD4_9FUNG</name>
<feature type="compositionally biased region" description="Basic and acidic residues" evidence="1">
    <location>
        <begin position="42"/>
        <end position="52"/>
    </location>
</feature>
<evidence type="ECO:0000313" key="3">
    <source>
        <dbReference type="EMBL" id="ORY36447.1"/>
    </source>
</evidence>
<feature type="signal peptide" evidence="2">
    <location>
        <begin position="1"/>
        <end position="19"/>
    </location>
</feature>
<accession>A0A1Y2BPD4</accession>
<evidence type="ECO:0000256" key="2">
    <source>
        <dbReference type="SAM" id="SignalP"/>
    </source>
</evidence>
<evidence type="ECO:0000256" key="1">
    <source>
        <dbReference type="SAM" id="MobiDB-lite"/>
    </source>
</evidence>
<organism evidence="3 4">
    <name type="scientific">Rhizoclosmatium globosum</name>
    <dbReference type="NCBI Taxonomy" id="329046"/>
    <lineage>
        <taxon>Eukaryota</taxon>
        <taxon>Fungi</taxon>
        <taxon>Fungi incertae sedis</taxon>
        <taxon>Chytridiomycota</taxon>
        <taxon>Chytridiomycota incertae sedis</taxon>
        <taxon>Chytridiomycetes</taxon>
        <taxon>Chytridiales</taxon>
        <taxon>Chytriomycetaceae</taxon>
        <taxon>Rhizoclosmatium</taxon>
    </lineage>
</organism>
<proteinExistence type="predicted"/>
<dbReference type="Proteomes" id="UP000193642">
    <property type="component" value="Unassembled WGS sequence"/>
</dbReference>
<reference evidence="3 4" key="1">
    <citation type="submission" date="2016-07" db="EMBL/GenBank/DDBJ databases">
        <title>Pervasive Adenine N6-methylation of Active Genes in Fungi.</title>
        <authorList>
            <consortium name="DOE Joint Genome Institute"/>
            <person name="Mondo S.J."/>
            <person name="Dannebaum R.O."/>
            <person name="Kuo R.C."/>
            <person name="Labutti K."/>
            <person name="Haridas S."/>
            <person name="Kuo A."/>
            <person name="Salamov A."/>
            <person name="Ahrendt S.R."/>
            <person name="Lipzen A."/>
            <person name="Sullivan W."/>
            <person name="Andreopoulos W.B."/>
            <person name="Clum A."/>
            <person name="Lindquist E."/>
            <person name="Daum C."/>
            <person name="Ramamoorthy G.K."/>
            <person name="Gryganskyi A."/>
            <person name="Culley D."/>
            <person name="Magnuson J.K."/>
            <person name="James T.Y."/>
            <person name="O'Malley M.A."/>
            <person name="Stajich J.E."/>
            <person name="Spatafora J.W."/>
            <person name="Visel A."/>
            <person name="Grigoriev I.V."/>
        </authorList>
    </citation>
    <scope>NUCLEOTIDE SEQUENCE [LARGE SCALE GENOMIC DNA]</scope>
    <source>
        <strain evidence="3 4">JEL800</strain>
    </source>
</reference>